<feature type="region of interest" description="Disordered" evidence="1">
    <location>
        <begin position="628"/>
        <end position="651"/>
    </location>
</feature>
<dbReference type="GeneID" id="40306847"/>
<dbReference type="KEGG" id="bbes:BESB_017860"/>
<sequence length="914" mass="98424">MQSCEWSSKKTRVWKCVVWVPEEQLNLVATHAELRSASSRGSPSMSKLDGLRRSRVRGPLCLCVLVRSLNSKRTYAHHDKQACGLRGCPSQSACAAPQKQHQPVPDRRLACVFAARLPPSSSSLSSSAPEFSARSARPSRVSLPGCGGDFSLRGGLQLSTLSLSLPLLHLVLPRVSVSVPPSSILLQLRRRFVFPSLLAPCTHGADTAAPPHRGVSLLRGSSLVCRFLGRVFDSIPRPRLKPPLRRRKIDFLFPGEGQKSAVPRGIAAPDEGGQRRNLFAGDAEAKGGDSEGRSDEDVLRGRSAERRADKAPGQTGSWQDSERDRHPRRAGVEDSEPSGVAEDAQEDAGAASRPRCKRPCPSGAPAGDRQGEPHASFDSGDGGRAPCLGLSSSFFFAILQRHAYALGNWIAPAVGVDVHPASKRVNLVAEAIPSRFAVSPFFALPPAPFLPPVLSLVLLPSGLLLLSAGLDLAKSICHVPSLLLSPWQTSAARLLPARRPPPPPLASAVPSSRSRLSRSVALPACLLPRCEGSGLFGSRRLWFSSFFSLTDQRLARLSRFLQVQLKASVDLRTWLDTRKLAWKCVVFLGDIPPSYCFERDQTPMCSTLGDGASWIFSLSRRLLNRLSRTTPQQGNERGADADAAGSSPRGAAGLLSMRAQSDDACDRKPPNSFAKWLCDTQLAVSRPSLHTPLGDSVYTPDELDSDGDYPFRASQTFAIFSEAAGDSDAGAAPELSEASGGASTDRRESGGEMNQQARFHQQAREARNGSVARREGGGDRTRQDELAMEDVARAEGGGCRVRQPKRRTGKVFSLSVDGSVSFAPGNAALAFDVQRWCVARGTESAENPHRANPAKSPQVARHQSRETESAAPGKGETRTRVEAAVTESPPWGVILDVGTLRVCAKRAIFRIEFL</sequence>
<dbReference type="OrthoDB" id="10690353at2759"/>
<comment type="caution">
    <text evidence="2">The sequence shown here is derived from an EMBL/GenBank/DDBJ whole genome shotgun (WGS) entry which is preliminary data.</text>
</comment>
<dbReference type="EMBL" id="NWUJ01000011">
    <property type="protein sequence ID" value="PFH32468.1"/>
    <property type="molecule type" value="Genomic_DNA"/>
</dbReference>
<protein>
    <submittedName>
        <fullName evidence="2">Uncharacterized protein</fullName>
    </submittedName>
</protein>
<dbReference type="Proteomes" id="UP000224006">
    <property type="component" value="Chromosome X"/>
</dbReference>
<feature type="region of interest" description="Disordered" evidence="1">
    <location>
        <begin position="725"/>
        <end position="790"/>
    </location>
</feature>
<feature type="region of interest" description="Disordered" evidence="1">
    <location>
        <begin position="843"/>
        <end position="883"/>
    </location>
</feature>
<evidence type="ECO:0000313" key="2">
    <source>
        <dbReference type="EMBL" id="PFH32468.1"/>
    </source>
</evidence>
<feature type="region of interest" description="Disordered" evidence="1">
    <location>
        <begin position="280"/>
        <end position="380"/>
    </location>
</feature>
<dbReference type="RefSeq" id="XP_029216477.1">
    <property type="nucleotide sequence ID" value="XM_029360501.1"/>
</dbReference>
<accession>A0A2A9M1U2</accession>
<gene>
    <name evidence="2" type="ORF">BESB_017860</name>
</gene>
<dbReference type="AlphaFoldDB" id="A0A2A9M1U2"/>
<evidence type="ECO:0000256" key="1">
    <source>
        <dbReference type="SAM" id="MobiDB-lite"/>
    </source>
</evidence>
<dbReference type="VEuPathDB" id="ToxoDB:BESB_017860"/>
<feature type="compositionally biased region" description="Low complexity" evidence="1">
    <location>
        <begin position="725"/>
        <end position="734"/>
    </location>
</feature>
<feature type="region of interest" description="Disordered" evidence="1">
    <location>
        <begin position="256"/>
        <end position="275"/>
    </location>
</feature>
<proteinExistence type="predicted"/>
<reference evidence="2 3" key="1">
    <citation type="submission" date="2017-09" db="EMBL/GenBank/DDBJ databases">
        <title>Genome sequencing of Besnoitia besnoiti strain Bb-Ger1.</title>
        <authorList>
            <person name="Schares G."/>
            <person name="Venepally P."/>
            <person name="Lorenzi H.A."/>
        </authorList>
    </citation>
    <scope>NUCLEOTIDE SEQUENCE [LARGE SCALE GENOMIC DNA]</scope>
    <source>
        <strain evidence="2 3">Bb-Ger1</strain>
    </source>
</reference>
<organism evidence="2 3">
    <name type="scientific">Besnoitia besnoiti</name>
    <name type="common">Apicomplexan protozoan</name>
    <dbReference type="NCBI Taxonomy" id="94643"/>
    <lineage>
        <taxon>Eukaryota</taxon>
        <taxon>Sar</taxon>
        <taxon>Alveolata</taxon>
        <taxon>Apicomplexa</taxon>
        <taxon>Conoidasida</taxon>
        <taxon>Coccidia</taxon>
        <taxon>Eucoccidiorida</taxon>
        <taxon>Eimeriorina</taxon>
        <taxon>Sarcocystidae</taxon>
        <taxon>Besnoitia</taxon>
    </lineage>
</organism>
<name>A0A2A9M1U2_BESBE</name>
<keyword evidence="3" id="KW-1185">Reference proteome</keyword>
<evidence type="ECO:0000313" key="3">
    <source>
        <dbReference type="Proteomes" id="UP000224006"/>
    </source>
</evidence>
<feature type="compositionally biased region" description="Basic and acidic residues" evidence="1">
    <location>
        <begin position="283"/>
        <end position="310"/>
    </location>
</feature>
<feature type="compositionally biased region" description="Basic and acidic residues" evidence="1">
    <location>
        <begin position="762"/>
        <end position="790"/>
    </location>
</feature>